<comment type="similarity">
    <text evidence="1">Belongs to the ATP-dependent AMP-binding enzyme family.</text>
</comment>
<name>A0A9P4N6N3_9PLEO</name>
<dbReference type="Pfam" id="PF13193">
    <property type="entry name" value="AMP-binding_C"/>
    <property type="match status" value="1"/>
</dbReference>
<keyword evidence="8" id="KW-1185">Reference proteome</keyword>
<proteinExistence type="inferred from homology"/>
<dbReference type="InterPro" id="IPR025110">
    <property type="entry name" value="AMP-bd_C"/>
</dbReference>
<evidence type="ECO:0000256" key="3">
    <source>
        <dbReference type="ARBA" id="ARBA00022741"/>
    </source>
</evidence>
<dbReference type="InterPro" id="IPR000873">
    <property type="entry name" value="AMP-dep_synth/lig_dom"/>
</dbReference>
<keyword evidence="2" id="KW-0436">Ligase</keyword>
<dbReference type="GO" id="GO:0005777">
    <property type="term" value="C:peroxisome"/>
    <property type="evidence" value="ECO:0007669"/>
    <property type="project" value="TreeGrafter"/>
</dbReference>
<evidence type="ECO:0000313" key="7">
    <source>
        <dbReference type="EMBL" id="KAF2260831.1"/>
    </source>
</evidence>
<sequence length="593" mass="66354">MLGKGGFSPSKRNECYLATKTTQKRLLTYHVFCDQTAVKPNYPFLIFEEQTWTYAQFLACIDKVGNWLMHDLGVGVGEMVAIDRGNSPEYLMLWFALDAIGARISFINCTLTGAGLLHCVRICGAHHLIASAEILDNIEPSRPSIEALGIQIHYFDPQFFCSLTNSAPISESRRESITADSGRGLIYTSGTTGLPNAVIMTTVRELLVGHATAKYLGLRPNDRFFTCLPVYHGSAHALCVTPPQVVMSGATIIQYVGELCRYLLNAPPNEFERKHCVRIVWGNGMRNDVWEPFRQRFGISVINELYGAADGVGTISNRNCGPFTAGAGGLRGAIWEWAYGDHEVRVRTDVDTGKIIRDAEGFAVRCGPGEPRHMLHRLYPETLSGVLRYYNNEEATVYRIITDVFRKGDMWFESGDMMKKDHDGRVYFVNRLGDTFRWKSEKVSTNEVSDTLSKYPHITEANVYGVSIPGYDGRAGAACIVMANGVTEAIFDFPALAQYVRAMLPGYAVLLFLRVTSELEYTGNMKLRKGRLKRVGIDPDLVTGEDKVYWLPPSSSSYLPFEGEDWEVIRQKKVRLTLGCFGREVGLKRKWCS</sequence>
<dbReference type="OrthoDB" id="10253869at2759"/>
<dbReference type="InterPro" id="IPR045851">
    <property type="entry name" value="AMP-bd_C_sf"/>
</dbReference>
<dbReference type="PANTHER" id="PTHR43107:SF15">
    <property type="entry name" value="FATTY ACID TRANSPORT PROTEIN 3, ISOFORM A"/>
    <property type="match status" value="1"/>
</dbReference>
<evidence type="ECO:0000256" key="2">
    <source>
        <dbReference type="ARBA" id="ARBA00022598"/>
    </source>
</evidence>
<dbReference type="Gene3D" id="3.30.300.30">
    <property type="match status" value="1"/>
</dbReference>
<dbReference type="GO" id="GO:0005324">
    <property type="term" value="F:long-chain fatty acid transmembrane transporter activity"/>
    <property type="evidence" value="ECO:0007669"/>
    <property type="project" value="TreeGrafter"/>
</dbReference>
<evidence type="ECO:0000256" key="1">
    <source>
        <dbReference type="ARBA" id="ARBA00006432"/>
    </source>
</evidence>
<protein>
    <submittedName>
        <fullName evidence="7">Long-chain fatty acid transporter-like protein</fullName>
    </submittedName>
</protein>
<keyword evidence="4" id="KW-0067">ATP-binding</keyword>
<dbReference type="Gene3D" id="3.40.50.12780">
    <property type="entry name" value="N-terminal domain of ligase-like"/>
    <property type="match status" value="1"/>
</dbReference>
<dbReference type="GO" id="GO:0005524">
    <property type="term" value="F:ATP binding"/>
    <property type="evidence" value="ECO:0007669"/>
    <property type="project" value="UniProtKB-KW"/>
</dbReference>
<dbReference type="Pfam" id="PF00501">
    <property type="entry name" value="AMP-binding"/>
    <property type="match status" value="1"/>
</dbReference>
<gene>
    <name evidence="7" type="ORF">CC78DRAFT_555389</name>
</gene>
<organism evidence="7 8">
    <name type="scientific">Lojkania enalia</name>
    <dbReference type="NCBI Taxonomy" id="147567"/>
    <lineage>
        <taxon>Eukaryota</taxon>
        <taxon>Fungi</taxon>
        <taxon>Dikarya</taxon>
        <taxon>Ascomycota</taxon>
        <taxon>Pezizomycotina</taxon>
        <taxon>Dothideomycetes</taxon>
        <taxon>Pleosporomycetidae</taxon>
        <taxon>Pleosporales</taxon>
        <taxon>Pleosporales incertae sedis</taxon>
        <taxon>Lojkania</taxon>
    </lineage>
</organism>
<dbReference type="Proteomes" id="UP000800093">
    <property type="component" value="Unassembled WGS sequence"/>
</dbReference>
<reference evidence="8" key="1">
    <citation type="journal article" date="2020" name="Stud. Mycol.">
        <title>101 Dothideomycetes genomes: A test case for predicting lifestyles and emergence of pathogens.</title>
        <authorList>
            <person name="Haridas S."/>
            <person name="Albert R."/>
            <person name="Binder M."/>
            <person name="Bloem J."/>
            <person name="LaButti K."/>
            <person name="Salamov A."/>
            <person name="Andreopoulos B."/>
            <person name="Baker S."/>
            <person name="Barry K."/>
            <person name="Bills G."/>
            <person name="Bluhm B."/>
            <person name="Cannon C."/>
            <person name="Castanera R."/>
            <person name="Culley D."/>
            <person name="Daum C."/>
            <person name="Ezra D."/>
            <person name="Gonzalez J."/>
            <person name="Henrissat B."/>
            <person name="Kuo A."/>
            <person name="Liang C."/>
            <person name="Lipzen A."/>
            <person name="Lutzoni F."/>
            <person name="Magnuson J."/>
            <person name="Mondo S."/>
            <person name="Nolan M."/>
            <person name="Ohm R."/>
            <person name="Pangilinan J."/>
            <person name="Park H.-J."/>
            <person name="Ramirez L."/>
            <person name="Alfaro M."/>
            <person name="Sun H."/>
            <person name="Tritt A."/>
            <person name="Yoshinaga Y."/>
            <person name="Zwiers L.-H."/>
            <person name="Turgeon B."/>
            <person name="Goodwin S."/>
            <person name="Spatafora J."/>
            <person name="Crous P."/>
            <person name="Grigoriev I."/>
        </authorList>
    </citation>
    <scope>NUCLEOTIDE SEQUENCE [LARGE SCALE GENOMIC DNA]</scope>
    <source>
        <strain evidence="8">CBS 304.66</strain>
    </source>
</reference>
<evidence type="ECO:0000313" key="8">
    <source>
        <dbReference type="Proteomes" id="UP000800093"/>
    </source>
</evidence>
<keyword evidence="3" id="KW-0547">Nucleotide-binding</keyword>
<dbReference type="GO" id="GO:0009898">
    <property type="term" value="C:cytoplasmic side of plasma membrane"/>
    <property type="evidence" value="ECO:0007669"/>
    <property type="project" value="TreeGrafter"/>
</dbReference>
<dbReference type="GO" id="GO:0044539">
    <property type="term" value="P:long-chain fatty acid import into cell"/>
    <property type="evidence" value="ECO:0007669"/>
    <property type="project" value="TreeGrafter"/>
</dbReference>
<dbReference type="GO" id="GO:0004467">
    <property type="term" value="F:long-chain fatty acid-CoA ligase activity"/>
    <property type="evidence" value="ECO:0007669"/>
    <property type="project" value="TreeGrafter"/>
</dbReference>
<evidence type="ECO:0000256" key="4">
    <source>
        <dbReference type="ARBA" id="ARBA00022840"/>
    </source>
</evidence>
<dbReference type="AlphaFoldDB" id="A0A9P4N6N3"/>
<feature type="domain" description="AMP-dependent synthetase/ligase" evidence="5">
    <location>
        <begin position="35"/>
        <end position="317"/>
    </location>
</feature>
<dbReference type="GO" id="GO:0005811">
    <property type="term" value="C:lipid droplet"/>
    <property type="evidence" value="ECO:0007669"/>
    <property type="project" value="TreeGrafter"/>
</dbReference>
<dbReference type="PANTHER" id="PTHR43107">
    <property type="entry name" value="LONG-CHAIN FATTY ACID TRANSPORT PROTEIN"/>
    <property type="match status" value="1"/>
</dbReference>
<feature type="domain" description="AMP-binding enzyme C-terminal" evidence="6">
    <location>
        <begin position="448"/>
        <end position="526"/>
    </location>
</feature>
<accession>A0A9P4N6N3</accession>
<dbReference type="InterPro" id="IPR042099">
    <property type="entry name" value="ANL_N_sf"/>
</dbReference>
<evidence type="ECO:0000259" key="5">
    <source>
        <dbReference type="Pfam" id="PF00501"/>
    </source>
</evidence>
<comment type="caution">
    <text evidence="7">The sequence shown here is derived from an EMBL/GenBank/DDBJ whole genome shotgun (WGS) entry which is preliminary data.</text>
</comment>
<dbReference type="EMBL" id="ML986671">
    <property type="protein sequence ID" value="KAF2260831.1"/>
    <property type="molecule type" value="Genomic_DNA"/>
</dbReference>
<evidence type="ECO:0000259" key="6">
    <source>
        <dbReference type="Pfam" id="PF13193"/>
    </source>
</evidence>
<dbReference type="SUPFAM" id="SSF56801">
    <property type="entry name" value="Acetyl-CoA synthetase-like"/>
    <property type="match status" value="1"/>
</dbReference>